<evidence type="ECO:0000313" key="3">
    <source>
        <dbReference type="Proteomes" id="UP000593591"/>
    </source>
</evidence>
<accession>A0A7M1XJ36</accession>
<name>A0A7M1XJ36_9SPIR</name>
<dbReference type="Proteomes" id="UP000593591">
    <property type="component" value="Chromosome"/>
</dbReference>
<dbReference type="EMBL" id="CP031517">
    <property type="protein sequence ID" value="QOS38965.1"/>
    <property type="molecule type" value="Genomic_DNA"/>
</dbReference>
<gene>
    <name evidence="2" type="ORF">DYE49_00230</name>
</gene>
<evidence type="ECO:0000313" key="2">
    <source>
        <dbReference type="EMBL" id="QOS38965.1"/>
    </source>
</evidence>
<dbReference type="PROSITE" id="PS51257">
    <property type="entry name" value="PROKAR_LIPOPROTEIN"/>
    <property type="match status" value="1"/>
</dbReference>
<dbReference type="AlphaFoldDB" id="A0A7M1XJ36"/>
<keyword evidence="1" id="KW-0732">Signal</keyword>
<proteinExistence type="predicted"/>
<protein>
    <recommendedName>
        <fullName evidence="4">Lipoprotein</fullName>
    </recommendedName>
</protein>
<evidence type="ECO:0008006" key="4">
    <source>
        <dbReference type="Google" id="ProtNLM"/>
    </source>
</evidence>
<dbReference type="KEGG" id="trc:DYE49_00230"/>
<evidence type="ECO:0000256" key="1">
    <source>
        <dbReference type="SAM" id="SignalP"/>
    </source>
</evidence>
<feature type="signal peptide" evidence="1">
    <location>
        <begin position="1"/>
        <end position="24"/>
    </location>
</feature>
<reference evidence="2 3" key="1">
    <citation type="submission" date="2018-08" db="EMBL/GenBank/DDBJ databases">
        <title>The first complete genome of Treponema rectale (CHPAT), a commensal spirochete of the bovine rectum.</title>
        <authorList>
            <person name="Staton G.J."/>
            <person name="Clegg S.R."/>
            <person name="Carter S.D."/>
            <person name="Radford A.D."/>
            <person name="Darby A."/>
            <person name="Hall N."/>
            <person name="Birtles R.J."/>
            <person name="Evans N.J."/>
        </authorList>
    </citation>
    <scope>NUCLEOTIDE SEQUENCE [LARGE SCALE GENOMIC DNA]</scope>
    <source>
        <strain evidence="2 3">CHPA</strain>
    </source>
</reference>
<feature type="chain" id="PRO_5032889230" description="Lipoprotein" evidence="1">
    <location>
        <begin position="25"/>
        <end position="218"/>
    </location>
</feature>
<sequence length="218" mass="24515">MKHRKLFLFSLVPLLTLASCSSGANDANWRKMVSSHLADLKEVTATTYSVSPSGHVGEFGEIEAYEDSYTVPNGAVIGTSNVYRTGYSFIFNLPVRINQENFCPDRENYKEPEKGTAYNYLKSALCYNKDALATMKFKAEDDGSFEFFVNPVSKFFTFNHFYAKNGPETTYLEAYGRFEVHAFYNETGLLVKETCKTVPSGNDSYASTVDVSCTYTYN</sequence>
<organism evidence="2 3">
    <name type="scientific">Treponema rectale</name>
    <dbReference type="NCBI Taxonomy" id="744512"/>
    <lineage>
        <taxon>Bacteria</taxon>
        <taxon>Pseudomonadati</taxon>
        <taxon>Spirochaetota</taxon>
        <taxon>Spirochaetia</taxon>
        <taxon>Spirochaetales</taxon>
        <taxon>Treponemataceae</taxon>
        <taxon>Treponema</taxon>
    </lineage>
</organism>